<dbReference type="PROSITE" id="PS50195">
    <property type="entry name" value="PX"/>
    <property type="match status" value="1"/>
</dbReference>
<dbReference type="SUPFAM" id="SSF64268">
    <property type="entry name" value="PX domain"/>
    <property type="match status" value="1"/>
</dbReference>
<feature type="domain" description="T-SNARE coiled-coil homology" evidence="1">
    <location>
        <begin position="300"/>
        <end position="362"/>
    </location>
</feature>
<evidence type="ECO:0008006" key="5">
    <source>
        <dbReference type="Google" id="ProtNLM"/>
    </source>
</evidence>
<dbReference type="CDD" id="cd15858">
    <property type="entry name" value="SNARE_VAM7"/>
    <property type="match status" value="1"/>
</dbReference>
<dbReference type="SMART" id="SM00312">
    <property type="entry name" value="PX"/>
    <property type="match status" value="1"/>
</dbReference>
<protein>
    <recommendedName>
        <fullName evidence="5">Syntaxin</fullName>
    </recommendedName>
</protein>
<evidence type="ECO:0000259" key="2">
    <source>
        <dbReference type="PROSITE" id="PS50195"/>
    </source>
</evidence>
<reference evidence="3 4" key="1">
    <citation type="submission" date="2024-02" db="EMBL/GenBank/DDBJ databases">
        <title>Discinaceae phylogenomics.</title>
        <authorList>
            <person name="Dirks A.C."/>
            <person name="James T.Y."/>
        </authorList>
    </citation>
    <scope>NUCLEOTIDE SEQUENCE [LARGE SCALE GENOMIC DNA]</scope>
    <source>
        <strain evidence="3 4">ACD0624</strain>
    </source>
</reference>
<dbReference type="InterPro" id="IPR036871">
    <property type="entry name" value="PX_dom_sf"/>
</dbReference>
<dbReference type="Pfam" id="PF00787">
    <property type="entry name" value="PX"/>
    <property type="match status" value="1"/>
</dbReference>
<dbReference type="PANTHER" id="PTHR22775">
    <property type="entry name" value="SORTING NEXIN"/>
    <property type="match status" value="1"/>
</dbReference>
<evidence type="ECO:0000313" key="3">
    <source>
        <dbReference type="EMBL" id="KAL0635860.1"/>
    </source>
</evidence>
<comment type="caution">
    <text evidence="3">The sequence shown here is derived from an EMBL/GenBank/DDBJ whole genome shotgun (WGS) entry which is preliminary data.</text>
</comment>
<gene>
    <name evidence="3" type="ORF">Q9L58_005202</name>
</gene>
<keyword evidence="4" id="KW-1185">Reference proteome</keyword>
<name>A0ABR3GJ88_9PEZI</name>
<dbReference type="PROSITE" id="PS50192">
    <property type="entry name" value="T_SNARE"/>
    <property type="match status" value="1"/>
</dbReference>
<feature type="domain" description="PX" evidence="2">
    <location>
        <begin position="1"/>
        <end position="116"/>
    </location>
</feature>
<evidence type="ECO:0000259" key="1">
    <source>
        <dbReference type="PROSITE" id="PS50192"/>
    </source>
</evidence>
<dbReference type="EMBL" id="JBBBZM010000061">
    <property type="protein sequence ID" value="KAL0635860.1"/>
    <property type="molecule type" value="Genomic_DNA"/>
</dbReference>
<dbReference type="Gene3D" id="1.20.5.110">
    <property type="match status" value="1"/>
</dbReference>
<sequence>MALTLAIPTTTLATSPGKPHTLYHISLALPLRTLTVSRRYSDFLTLHSQLISITGLAPPLPPPPKAYFTRTISNPTLTENRRLALESYMHAILISVDPRWRDSPPWRTFLNLPAHSGHNSAASSTTNLAWGGGIGGNNGPITDPTQWLDSHRHAKTLLHDARMQLAKRDQAVSTADQHEASAGAKRSLTKASSVLAALDAGLKTSWNKEAATPELLDGEIRRRKDLLSAARKERDGLESLANSLAAKRNSAPPRAAAASSPGDRTALFAAKPRGRVLGAPLPETERTRELDNVGVLQLNDEFMREQDKLVTGLLGNVTRMKEIGAAIGEEIEVQNRMLGALDADVDNVDKKMRIAKKRVNKIS</sequence>
<dbReference type="PANTHER" id="PTHR22775:SF3">
    <property type="entry name" value="SORTING NEXIN-13"/>
    <property type="match status" value="1"/>
</dbReference>
<dbReference type="Proteomes" id="UP001447188">
    <property type="component" value="Unassembled WGS sequence"/>
</dbReference>
<dbReference type="SMART" id="SM00397">
    <property type="entry name" value="t_SNARE"/>
    <property type="match status" value="1"/>
</dbReference>
<dbReference type="SUPFAM" id="SSF58038">
    <property type="entry name" value="SNARE fusion complex"/>
    <property type="match status" value="1"/>
</dbReference>
<dbReference type="CDD" id="cd06897">
    <property type="entry name" value="PX_SNARE"/>
    <property type="match status" value="1"/>
</dbReference>
<organism evidence="3 4">
    <name type="scientific">Discina gigas</name>
    <dbReference type="NCBI Taxonomy" id="1032678"/>
    <lineage>
        <taxon>Eukaryota</taxon>
        <taxon>Fungi</taxon>
        <taxon>Dikarya</taxon>
        <taxon>Ascomycota</taxon>
        <taxon>Pezizomycotina</taxon>
        <taxon>Pezizomycetes</taxon>
        <taxon>Pezizales</taxon>
        <taxon>Discinaceae</taxon>
        <taxon>Discina</taxon>
    </lineage>
</organism>
<dbReference type="Gene3D" id="3.30.1520.10">
    <property type="entry name" value="Phox-like domain"/>
    <property type="match status" value="1"/>
</dbReference>
<dbReference type="InterPro" id="IPR001683">
    <property type="entry name" value="PX_dom"/>
</dbReference>
<dbReference type="InterPro" id="IPR000727">
    <property type="entry name" value="T_SNARE_dom"/>
</dbReference>
<accession>A0ABR3GJ88</accession>
<proteinExistence type="predicted"/>
<evidence type="ECO:0000313" key="4">
    <source>
        <dbReference type="Proteomes" id="UP001447188"/>
    </source>
</evidence>